<dbReference type="Proteomes" id="UP000538507">
    <property type="component" value="Unassembled WGS sequence"/>
</dbReference>
<evidence type="ECO:0000313" key="4">
    <source>
        <dbReference type="Proteomes" id="UP000538507"/>
    </source>
</evidence>
<dbReference type="InterPro" id="IPR003777">
    <property type="entry name" value="XdhC_CoxI"/>
</dbReference>
<proteinExistence type="predicted"/>
<sequence>MAVLIETVGPAYRLPGAAMAILPDRRYAGAITSGCIEADLILNADDIRATSGVRVLRYGEGSPFKDIQLPCGGGIDVMLFRLQDRNILEQLTKVRKLRQPVSLVIGREGRLSLGIYKKTARNFDSFSLGFEPPLRFVTFGAGPEASIFAGLVEGLGYGQTLISHDATTVACTRASGNTSRELSHLSQLNDVEVDSRTAAVLFYHDHDYEPEIIRRMLATPAFYIGAQGSRATQRSRLKRLEEAGVHQSELQRVRGPIGLIPSSRDPRALAVSVLAEVLSIVANSADLSTPSKVGLFS</sequence>
<dbReference type="Pfam" id="PF13478">
    <property type="entry name" value="XdhC_C"/>
    <property type="match status" value="1"/>
</dbReference>
<protein>
    <submittedName>
        <fullName evidence="3">Xanthine dehydrogenase accessory factor</fullName>
    </submittedName>
</protein>
<evidence type="ECO:0000313" key="3">
    <source>
        <dbReference type="EMBL" id="MBB4293840.1"/>
    </source>
</evidence>
<accession>A0AAE2MRJ0</accession>
<evidence type="ECO:0000259" key="1">
    <source>
        <dbReference type="Pfam" id="PF02625"/>
    </source>
</evidence>
<evidence type="ECO:0000259" key="2">
    <source>
        <dbReference type="Pfam" id="PF13478"/>
    </source>
</evidence>
<dbReference type="Pfam" id="PF02625">
    <property type="entry name" value="XdhC_CoxI"/>
    <property type="match status" value="1"/>
</dbReference>
<dbReference type="InterPro" id="IPR027051">
    <property type="entry name" value="XdhC_Rossmann_dom"/>
</dbReference>
<name>A0AAE2MRJ0_RHILE</name>
<dbReference type="Gene3D" id="3.40.50.720">
    <property type="entry name" value="NAD(P)-binding Rossmann-like Domain"/>
    <property type="match status" value="1"/>
</dbReference>
<organism evidence="3 4">
    <name type="scientific">Rhizobium leguminosarum</name>
    <dbReference type="NCBI Taxonomy" id="384"/>
    <lineage>
        <taxon>Bacteria</taxon>
        <taxon>Pseudomonadati</taxon>
        <taxon>Pseudomonadota</taxon>
        <taxon>Alphaproteobacteria</taxon>
        <taxon>Hyphomicrobiales</taxon>
        <taxon>Rhizobiaceae</taxon>
        <taxon>Rhizobium/Agrobacterium group</taxon>
        <taxon>Rhizobium</taxon>
    </lineage>
</organism>
<reference evidence="3 4" key="1">
    <citation type="submission" date="2020-08" db="EMBL/GenBank/DDBJ databases">
        <title>Genomic Encyclopedia of Type Strains, Phase IV (KMG-V): Genome sequencing to study the core and pangenomes of soil and plant-associated prokaryotes.</title>
        <authorList>
            <person name="Whitman W."/>
        </authorList>
    </citation>
    <scope>NUCLEOTIDE SEQUENCE [LARGE SCALE GENOMIC DNA]</scope>
    <source>
        <strain evidence="3 4">SEMIA 415</strain>
    </source>
</reference>
<feature type="domain" description="XdhC- CoxI" evidence="1">
    <location>
        <begin position="1"/>
        <end position="59"/>
    </location>
</feature>
<dbReference type="PANTHER" id="PTHR30388:SF4">
    <property type="entry name" value="MOLYBDENUM COFACTOR INSERTION CHAPERONE PAOD"/>
    <property type="match status" value="1"/>
</dbReference>
<dbReference type="PANTHER" id="PTHR30388">
    <property type="entry name" value="ALDEHYDE OXIDOREDUCTASE MOLYBDENUM COFACTOR ASSEMBLY PROTEIN"/>
    <property type="match status" value="1"/>
</dbReference>
<dbReference type="AlphaFoldDB" id="A0AAE2MRJ0"/>
<comment type="caution">
    <text evidence="3">The sequence shown here is derived from an EMBL/GenBank/DDBJ whole genome shotgun (WGS) entry which is preliminary data.</text>
</comment>
<dbReference type="EMBL" id="JACIGO010000011">
    <property type="protein sequence ID" value="MBB4293840.1"/>
    <property type="molecule type" value="Genomic_DNA"/>
</dbReference>
<dbReference type="InterPro" id="IPR052698">
    <property type="entry name" value="MoCofactor_Util/Proc"/>
</dbReference>
<gene>
    <name evidence="3" type="ORF">GGE16_005934</name>
</gene>
<feature type="domain" description="XdhC Rossmann" evidence="2">
    <location>
        <begin position="137"/>
        <end position="277"/>
    </location>
</feature>